<dbReference type="EMBL" id="PCWN01000008">
    <property type="protein sequence ID" value="PIR03855.1"/>
    <property type="molecule type" value="Genomic_DNA"/>
</dbReference>
<dbReference type="Gene3D" id="1.10.10.10">
    <property type="entry name" value="Winged helix-like DNA-binding domain superfamily/Winged helix DNA-binding domain"/>
    <property type="match status" value="1"/>
</dbReference>
<proteinExistence type="inferred from homology"/>
<evidence type="ECO:0000259" key="2">
    <source>
        <dbReference type="Pfam" id="PF02481"/>
    </source>
</evidence>
<dbReference type="SUPFAM" id="SSF102405">
    <property type="entry name" value="MCP/YpsA-like"/>
    <property type="match status" value="1"/>
</dbReference>
<dbReference type="Pfam" id="PF17782">
    <property type="entry name" value="WHD_DprA"/>
    <property type="match status" value="1"/>
</dbReference>
<dbReference type="PANTHER" id="PTHR43022:SF1">
    <property type="entry name" value="PROTEIN SMF"/>
    <property type="match status" value="1"/>
</dbReference>
<evidence type="ECO:0000313" key="5">
    <source>
        <dbReference type="Proteomes" id="UP000229600"/>
    </source>
</evidence>
<dbReference type="Pfam" id="PF02481">
    <property type="entry name" value="DNA_processg_A"/>
    <property type="match status" value="1"/>
</dbReference>
<dbReference type="NCBIfam" id="TIGR00732">
    <property type="entry name" value="dprA"/>
    <property type="match status" value="1"/>
</dbReference>
<accession>A0A2H0N6W0</accession>
<comment type="similarity">
    <text evidence="1">Belongs to the DprA/Smf family.</text>
</comment>
<organism evidence="4 5">
    <name type="scientific">Candidatus Magasanikbacteria bacterium CG11_big_fil_rev_8_21_14_0_20_39_34</name>
    <dbReference type="NCBI Taxonomy" id="1974653"/>
    <lineage>
        <taxon>Bacteria</taxon>
        <taxon>Candidatus Magasanikiibacteriota</taxon>
    </lineage>
</organism>
<dbReference type="AlphaFoldDB" id="A0A2H0N6W0"/>
<feature type="domain" description="Smf/DprA SLOG" evidence="2">
    <location>
        <begin position="74"/>
        <end position="285"/>
    </location>
</feature>
<dbReference type="InterPro" id="IPR041614">
    <property type="entry name" value="DprA_WH"/>
</dbReference>
<dbReference type="GO" id="GO:0009294">
    <property type="term" value="P:DNA-mediated transformation"/>
    <property type="evidence" value="ECO:0007669"/>
    <property type="project" value="InterPro"/>
</dbReference>
<dbReference type="Proteomes" id="UP000229600">
    <property type="component" value="Unassembled WGS sequence"/>
</dbReference>
<feature type="domain" description="DprA winged helix" evidence="3">
    <location>
        <begin position="301"/>
        <end position="353"/>
    </location>
</feature>
<dbReference type="InterPro" id="IPR036388">
    <property type="entry name" value="WH-like_DNA-bd_sf"/>
</dbReference>
<evidence type="ECO:0000256" key="1">
    <source>
        <dbReference type="ARBA" id="ARBA00006525"/>
    </source>
</evidence>
<dbReference type="Gene3D" id="3.40.50.450">
    <property type="match status" value="1"/>
</dbReference>
<dbReference type="InterPro" id="IPR003488">
    <property type="entry name" value="DprA"/>
</dbReference>
<comment type="caution">
    <text evidence="4">The sequence shown here is derived from an EMBL/GenBank/DDBJ whole genome shotgun (WGS) entry which is preliminary data.</text>
</comment>
<dbReference type="InterPro" id="IPR057666">
    <property type="entry name" value="DrpA_SLOG"/>
</dbReference>
<dbReference type="PANTHER" id="PTHR43022">
    <property type="entry name" value="PROTEIN SMF"/>
    <property type="match status" value="1"/>
</dbReference>
<evidence type="ECO:0000259" key="3">
    <source>
        <dbReference type="Pfam" id="PF17782"/>
    </source>
</evidence>
<reference evidence="4 5" key="1">
    <citation type="submission" date="2017-09" db="EMBL/GenBank/DDBJ databases">
        <title>Depth-based differentiation of microbial function through sediment-hosted aquifers and enrichment of novel symbionts in the deep terrestrial subsurface.</title>
        <authorList>
            <person name="Probst A.J."/>
            <person name="Ladd B."/>
            <person name="Jarett J.K."/>
            <person name="Geller-Mcgrath D.E."/>
            <person name="Sieber C.M."/>
            <person name="Emerson J.B."/>
            <person name="Anantharaman K."/>
            <person name="Thomas B.C."/>
            <person name="Malmstrom R."/>
            <person name="Stieglmeier M."/>
            <person name="Klingl A."/>
            <person name="Woyke T."/>
            <person name="Ryan C.M."/>
            <person name="Banfield J.F."/>
        </authorList>
    </citation>
    <scope>NUCLEOTIDE SEQUENCE [LARGE SCALE GENOMIC DNA]</scope>
    <source>
        <strain evidence="4">CG11_big_fil_rev_8_21_14_0_20_39_34</strain>
    </source>
</reference>
<name>A0A2H0N6W0_9BACT</name>
<sequence length="362" mass="40214">MQKEILFNYFSKYSFKRYLTLLKVFHTLENAWNANASELQQTGWQPEIIQAFLDFKKSIDEEHIQKTLEKENIKVITKESPLYPELLKYIFDPPLCLFFRGNLKNTAPSLAVVGTRKYTSYGRRVTEDMVKQLTRYGISIISGLALGIDGIAHKAALEENGYTLAVLGSGVDDKSITPTIHISLARRILDSDGCILSEYPPGTQATRYSFPMRNRLIAGMTLGTLVIEAPEKSGSLITAQCALESGREVFAIPQNIYAPTADGPNKLIQLGANCITNAEDILNTLNISLPQTERLSPSVNMPESSLETEILACLSLQPHHVDEITKKISHSNKDILATLTIMEMKGMVRNLGGMTYSILGKI</sequence>
<gene>
    <name evidence="4" type="primary">dprA</name>
    <name evidence="4" type="ORF">COV59_04275</name>
</gene>
<evidence type="ECO:0000313" key="4">
    <source>
        <dbReference type="EMBL" id="PIR03855.1"/>
    </source>
</evidence>
<protein>
    <submittedName>
        <fullName evidence="4">DNA-protecting protein DprA</fullName>
    </submittedName>
</protein>